<keyword evidence="11" id="KW-0418">Kinase</keyword>
<evidence type="ECO:0000256" key="5">
    <source>
        <dbReference type="ARBA" id="ARBA00022614"/>
    </source>
</evidence>
<reference evidence="22 23" key="1">
    <citation type="submission" date="2019-12" db="EMBL/GenBank/DDBJ databases">
        <authorList>
            <person name="Alioto T."/>
            <person name="Alioto T."/>
            <person name="Gomez Garrido J."/>
        </authorList>
    </citation>
    <scope>NUCLEOTIDE SEQUENCE [LARGE SCALE GENOMIC DNA]</scope>
</reference>
<keyword evidence="13 19" id="KW-1133">Transmembrane helix</keyword>
<dbReference type="FunFam" id="1.10.510.10:FF:000453">
    <property type="entry name" value="LRR receptor-like serine/threonine-protein kinase HSL2"/>
    <property type="match status" value="1"/>
</dbReference>
<comment type="caution">
    <text evidence="22">The sequence shown here is derived from an EMBL/GenBank/DDBJ whole genome shotgun (WGS) entry which is preliminary data.</text>
</comment>
<dbReference type="Gramene" id="OE9A076541T1">
    <property type="protein sequence ID" value="OE9A076541C1"/>
    <property type="gene ID" value="OE9A076541"/>
</dbReference>
<proteinExistence type="inferred from homology"/>
<evidence type="ECO:0000256" key="11">
    <source>
        <dbReference type="ARBA" id="ARBA00022777"/>
    </source>
</evidence>
<feature type="domain" description="Protein kinase" evidence="21">
    <location>
        <begin position="239"/>
        <end position="524"/>
    </location>
</feature>
<dbReference type="GO" id="GO:0004674">
    <property type="term" value="F:protein serine/threonine kinase activity"/>
    <property type="evidence" value="ECO:0007669"/>
    <property type="project" value="UniProtKB-KW"/>
</dbReference>
<dbReference type="PROSITE" id="PS50011">
    <property type="entry name" value="PROTEIN_KINASE_DOM"/>
    <property type="match status" value="1"/>
</dbReference>
<dbReference type="PROSITE" id="PS00108">
    <property type="entry name" value="PROTEIN_KINASE_ST"/>
    <property type="match status" value="1"/>
</dbReference>
<keyword evidence="15 22" id="KW-0675">Receptor</keyword>
<evidence type="ECO:0000256" key="18">
    <source>
        <dbReference type="ARBA" id="ARBA00048679"/>
    </source>
</evidence>
<dbReference type="OrthoDB" id="2020077at2759"/>
<keyword evidence="4" id="KW-0723">Serine/threonine-protein kinase</keyword>
<dbReference type="SUPFAM" id="SSF56112">
    <property type="entry name" value="Protein kinase-like (PK-like)"/>
    <property type="match status" value="1"/>
</dbReference>
<evidence type="ECO:0000256" key="3">
    <source>
        <dbReference type="ARBA" id="ARBA00012513"/>
    </source>
</evidence>
<keyword evidence="5" id="KW-0433">Leucine-rich repeat</keyword>
<evidence type="ECO:0000256" key="12">
    <source>
        <dbReference type="ARBA" id="ARBA00022840"/>
    </source>
</evidence>
<evidence type="ECO:0000256" key="16">
    <source>
        <dbReference type="ARBA" id="ARBA00023180"/>
    </source>
</evidence>
<protein>
    <recommendedName>
        <fullName evidence="3">non-specific serine/threonine protein kinase</fullName>
        <ecNumber evidence="3">2.7.11.1</ecNumber>
    </recommendedName>
</protein>
<keyword evidence="16" id="KW-0325">Glycoprotein</keyword>
<feature type="transmembrane region" description="Helical" evidence="19">
    <location>
        <begin position="301"/>
        <end position="323"/>
    </location>
</feature>
<evidence type="ECO:0000256" key="14">
    <source>
        <dbReference type="ARBA" id="ARBA00023136"/>
    </source>
</evidence>
<evidence type="ECO:0000256" key="13">
    <source>
        <dbReference type="ARBA" id="ARBA00022989"/>
    </source>
</evidence>
<dbReference type="EMBL" id="CACTIH010001887">
    <property type="protein sequence ID" value="CAA2967586.1"/>
    <property type="molecule type" value="Genomic_DNA"/>
</dbReference>
<keyword evidence="10" id="KW-0547">Nucleotide-binding</keyword>
<name>A0A8S0QRN4_OLEEU</name>
<keyword evidence="8 20" id="KW-0732">Signal</keyword>
<dbReference type="Proteomes" id="UP000594638">
    <property type="component" value="Unassembled WGS sequence"/>
</dbReference>
<dbReference type="Pfam" id="PF08263">
    <property type="entry name" value="LRRNT_2"/>
    <property type="match status" value="1"/>
</dbReference>
<evidence type="ECO:0000313" key="23">
    <source>
        <dbReference type="Proteomes" id="UP000594638"/>
    </source>
</evidence>
<dbReference type="Pfam" id="PF00069">
    <property type="entry name" value="Pkinase"/>
    <property type="match status" value="1"/>
</dbReference>
<sequence>MGVLESSQPTFARTGTSLIMCLCWCLLLLIGGADSQLTHPNEVNALRNIQRSLTDPNRNLHNWNRGDPCNSKWTGVYCHNRTMDDGYLHVKELFLLNRNLSGSLSPQLGQLSYLEILDFMWNKITGSIPKVIGNITTLKLLLLNGNQLTGSLPDEIGFLPILDRIQIDENKISVSIPTSFANLSNAKHFHMNNNSLSGQIPPQLSRFPELVCLILDNNNLLGSLPPELSEMPKLQILTYRSHDFVSVQRVSYFILVLHSLSFNFSLFYSLKLISFDHPFARKSCDWITIQSIDISFQKAKFLNSFSLLHLMFTVLFIMQMLIYEFMSNGTLRDHLPGKTKLPLSFTMRVKIALDSAKGILYLHTEANPPIFHRDIKSTNILLDRKFIAKVADFGLSRLAPVPELEGGIPSYVSTVVKGTPGYLDPEYFLTYKLTDKSDVYSLGVVFLELLTGMHPISHGKNIVREVNIAYRSSMIFSVIDERMGSYPFECVEKFIKLALKCCQDETDSRPSVAEVVRELENIWLMIPDSDTKIFESIDIDPEKDITPPSSSNKLMHSHVSQDISSSDLVSGVIPTITPR</sequence>
<keyword evidence="23" id="KW-1185">Reference proteome</keyword>
<keyword evidence="6" id="KW-0808">Transferase</keyword>
<evidence type="ECO:0000256" key="19">
    <source>
        <dbReference type="SAM" id="Phobius"/>
    </source>
</evidence>
<keyword evidence="7 19" id="KW-0812">Transmembrane</keyword>
<dbReference type="InterPro" id="IPR008271">
    <property type="entry name" value="Ser/Thr_kinase_AS"/>
</dbReference>
<gene>
    <name evidence="22" type="ORF">OLEA9_A076541</name>
</gene>
<evidence type="ECO:0000256" key="15">
    <source>
        <dbReference type="ARBA" id="ARBA00023170"/>
    </source>
</evidence>
<evidence type="ECO:0000256" key="4">
    <source>
        <dbReference type="ARBA" id="ARBA00022527"/>
    </source>
</evidence>
<dbReference type="GO" id="GO:0005524">
    <property type="term" value="F:ATP binding"/>
    <property type="evidence" value="ECO:0007669"/>
    <property type="project" value="UniProtKB-KW"/>
</dbReference>
<comment type="similarity">
    <text evidence="2">Belongs to the protein kinase superfamily. Ser/Thr protein kinase family.</text>
</comment>
<dbReference type="InterPro" id="IPR000719">
    <property type="entry name" value="Prot_kinase_dom"/>
</dbReference>
<dbReference type="Gene3D" id="1.10.510.10">
    <property type="entry name" value="Transferase(Phosphotransferase) domain 1"/>
    <property type="match status" value="1"/>
</dbReference>
<keyword evidence="14 19" id="KW-0472">Membrane</keyword>
<evidence type="ECO:0000256" key="7">
    <source>
        <dbReference type="ARBA" id="ARBA00022692"/>
    </source>
</evidence>
<comment type="catalytic activity">
    <reaction evidence="17">
        <text>L-threonyl-[protein] + ATP = O-phospho-L-threonyl-[protein] + ADP + H(+)</text>
        <dbReference type="Rhea" id="RHEA:46608"/>
        <dbReference type="Rhea" id="RHEA-COMP:11060"/>
        <dbReference type="Rhea" id="RHEA-COMP:11605"/>
        <dbReference type="ChEBI" id="CHEBI:15378"/>
        <dbReference type="ChEBI" id="CHEBI:30013"/>
        <dbReference type="ChEBI" id="CHEBI:30616"/>
        <dbReference type="ChEBI" id="CHEBI:61977"/>
        <dbReference type="ChEBI" id="CHEBI:456216"/>
        <dbReference type="EC" id="2.7.11.1"/>
    </reaction>
</comment>
<dbReference type="SUPFAM" id="SSF52058">
    <property type="entry name" value="L domain-like"/>
    <property type="match status" value="1"/>
</dbReference>
<dbReference type="InterPro" id="IPR032675">
    <property type="entry name" value="LRR_dom_sf"/>
</dbReference>
<evidence type="ECO:0000256" key="8">
    <source>
        <dbReference type="ARBA" id="ARBA00022729"/>
    </source>
</evidence>
<comment type="subcellular location">
    <subcellularLocation>
        <location evidence="1">Membrane</location>
        <topology evidence="1">Single-pass membrane protein</topology>
    </subcellularLocation>
</comment>
<evidence type="ECO:0000256" key="20">
    <source>
        <dbReference type="SAM" id="SignalP"/>
    </source>
</evidence>
<comment type="catalytic activity">
    <reaction evidence="18">
        <text>L-seryl-[protein] + ATP = O-phospho-L-seryl-[protein] + ADP + H(+)</text>
        <dbReference type="Rhea" id="RHEA:17989"/>
        <dbReference type="Rhea" id="RHEA-COMP:9863"/>
        <dbReference type="Rhea" id="RHEA-COMP:11604"/>
        <dbReference type="ChEBI" id="CHEBI:15378"/>
        <dbReference type="ChEBI" id="CHEBI:29999"/>
        <dbReference type="ChEBI" id="CHEBI:30616"/>
        <dbReference type="ChEBI" id="CHEBI:83421"/>
        <dbReference type="ChEBI" id="CHEBI:456216"/>
        <dbReference type="EC" id="2.7.11.1"/>
    </reaction>
</comment>
<evidence type="ECO:0000256" key="6">
    <source>
        <dbReference type="ARBA" id="ARBA00022679"/>
    </source>
</evidence>
<dbReference type="EC" id="2.7.11.1" evidence="3"/>
<evidence type="ECO:0000256" key="2">
    <source>
        <dbReference type="ARBA" id="ARBA00008684"/>
    </source>
</evidence>
<dbReference type="InterPro" id="IPR001611">
    <property type="entry name" value="Leu-rich_rpt"/>
</dbReference>
<dbReference type="SMART" id="SM00220">
    <property type="entry name" value="S_TKc"/>
    <property type="match status" value="1"/>
</dbReference>
<feature type="chain" id="PRO_5035926648" description="non-specific serine/threonine protein kinase" evidence="20">
    <location>
        <begin position="36"/>
        <end position="579"/>
    </location>
</feature>
<keyword evidence="9" id="KW-0677">Repeat</keyword>
<dbReference type="Gene3D" id="3.80.10.10">
    <property type="entry name" value="Ribonuclease Inhibitor"/>
    <property type="match status" value="2"/>
</dbReference>
<evidence type="ECO:0000256" key="10">
    <source>
        <dbReference type="ARBA" id="ARBA00022741"/>
    </source>
</evidence>
<feature type="signal peptide" evidence="20">
    <location>
        <begin position="1"/>
        <end position="35"/>
    </location>
</feature>
<dbReference type="AlphaFoldDB" id="A0A8S0QRN4"/>
<keyword evidence="12" id="KW-0067">ATP-binding</keyword>
<dbReference type="InterPro" id="IPR013210">
    <property type="entry name" value="LRR_N_plant-typ"/>
</dbReference>
<dbReference type="FunFam" id="3.80.10.10:FF:000387">
    <property type="entry name" value="Probable LRR receptor-like serine/threonine-protein kinase At1g06840"/>
    <property type="match status" value="1"/>
</dbReference>
<dbReference type="PANTHER" id="PTHR45974">
    <property type="entry name" value="RECEPTOR-LIKE PROTEIN 55"/>
    <property type="match status" value="1"/>
</dbReference>
<evidence type="ECO:0000256" key="17">
    <source>
        <dbReference type="ARBA" id="ARBA00047899"/>
    </source>
</evidence>
<dbReference type="InterPro" id="IPR011009">
    <property type="entry name" value="Kinase-like_dom_sf"/>
</dbReference>
<dbReference type="PANTHER" id="PTHR45974:SF134">
    <property type="entry name" value="OS01G0960400 PROTEIN"/>
    <property type="match status" value="1"/>
</dbReference>
<dbReference type="GO" id="GO:0016020">
    <property type="term" value="C:membrane"/>
    <property type="evidence" value="ECO:0007669"/>
    <property type="project" value="UniProtKB-SubCell"/>
</dbReference>
<evidence type="ECO:0000313" key="22">
    <source>
        <dbReference type="EMBL" id="CAA2967586.1"/>
    </source>
</evidence>
<evidence type="ECO:0000256" key="1">
    <source>
        <dbReference type="ARBA" id="ARBA00004167"/>
    </source>
</evidence>
<evidence type="ECO:0000259" key="21">
    <source>
        <dbReference type="PROSITE" id="PS50011"/>
    </source>
</evidence>
<evidence type="ECO:0000256" key="9">
    <source>
        <dbReference type="ARBA" id="ARBA00022737"/>
    </source>
</evidence>
<organism evidence="22 23">
    <name type="scientific">Olea europaea subsp. europaea</name>
    <dbReference type="NCBI Taxonomy" id="158383"/>
    <lineage>
        <taxon>Eukaryota</taxon>
        <taxon>Viridiplantae</taxon>
        <taxon>Streptophyta</taxon>
        <taxon>Embryophyta</taxon>
        <taxon>Tracheophyta</taxon>
        <taxon>Spermatophyta</taxon>
        <taxon>Magnoliopsida</taxon>
        <taxon>eudicotyledons</taxon>
        <taxon>Gunneridae</taxon>
        <taxon>Pentapetalae</taxon>
        <taxon>asterids</taxon>
        <taxon>lamiids</taxon>
        <taxon>Lamiales</taxon>
        <taxon>Oleaceae</taxon>
        <taxon>Oleeae</taxon>
        <taxon>Olea</taxon>
    </lineage>
</organism>
<dbReference type="Pfam" id="PF00560">
    <property type="entry name" value="LRR_1"/>
    <property type="match status" value="3"/>
</dbReference>
<accession>A0A8S0QRN4</accession>